<dbReference type="InterPro" id="IPR000644">
    <property type="entry name" value="CBS_dom"/>
</dbReference>
<dbReference type="InterPro" id="IPR050736">
    <property type="entry name" value="Sensor_HK_Regulatory"/>
</dbReference>
<dbReference type="InterPro" id="IPR003594">
    <property type="entry name" value="HATPase_dom"/>
</dbReference>
<gene>
    <name evidence="9" type="ORF">A2633_00800</name>
</gene>
<comment type="caution">
    <text evidence="9">The sequence shown here is derived from an EMBL/GenBank/DDBJ whole genome shotgun (WGS) entry which is preliminary data.</text>
</comment>
<evidence type="ECO:0000256" key="6">
    <source>
        <dbReference type="PROSITE-ProRule" id="PRU00703"/>
    </source>
</evidence>
<dbReference type="InterPro" id="IPR046342">
    <property type="entry name" value="CBS_dom_sf"/>
</dbReference>
<comment type="catalytic activity">
    <reaction evidence="1">
        <text>ATP + protein L-histidine = ADP + protein N-phospho-L-histidine.</text>
        <dbReference type="EC" id="2.7.13.3"/>
    </reaction>
</comment>
<feature type="domain" description="CBS" evidence="8">
    <location>
        <begin position="22"/>
        <end position="79"/>
    </location>
</feature>
<dbReference type="PROSITE" id="PS51371">
    <property type="entry name" value="CBS"/>
    <property type="match status" value="2"/>
</dbReference>
<dbReference type="SUPFAM" id="SSF55874">
    <property type="entry name" value="ATPase domain of HSP90 chaperone/DNA topoisomerase II/histidine kinase"/>
    <property type="match status" value="1"/>
</dbReference>
<dbReference type="Pfam" id="PF02518">
    <property type="entry name" value="HATPase_c"/>
    <property type="match status" value="1"/>
</dbReference>
<evidence type="ECO:0000256" key="4">
    <source>
        <dbReference type="ARBA" id="ARBA00022777"/>
    </source>
</evidence>
<dbReference type="InterPro" id="IPR036890">
    <property type="entry name" value="HATPase_C_sf"/>
</dbReference>
<evidence type="ECO:0000256" key="1">
    <source>
        <dbReference type="ARBA" id="ARBA00000085"/>
    </source>
</evidence>
<dbReference type="PRINTS" id="PR00344">
    <property type="entry name" value="BCTRLSENSOR"/>
</dbReference>
<dbReference type="InterPro" id="IPR005467">
    <property type="entry name" value="His_kinase_dom"/>
</dbReference>
<organism evidence="9 10">
    <name type="scientific">Candidatus Sungbacteria bacterium RIFCSPHIGHO2_01_FULL_47_32</name>
    <dbReference type="NCBI Taxonomy" id="1802264"/>
    <lineage>
        <taxon>Bacteria</taxon>
        <taxon>Candidatus Sungiibacteriota</taxon>
    </lineage>
</organism>
<evidence type="ECO:0000259" key="8">
    <source>
        <dbReference type="PROSITE" id="PS51371"/>
    </source>
</evidence>
<dbReference type="PANTHER" id="PTHR43711:SF1">
    <property type="entry name" value="HISTIDINE KINASE 1"/>
    <property type="match status" value="1"/>
</dbReference>
<dbReference type="SUPFAM" id="SSF54631">
    <property type="entry name" value="CBS-domain pair"/>
    <property type="match status" value="1"/>
</dbReference>
<dbReference type="SMART" id="SM00387">
    <property type="entry name" value="HATPase_c"/>
    <property type="match status" value="1"/>
</dbReference>
<keyword evidence="4" id="KW-0418">Kinase</keyword>
<proteinExistence type="predicted"/>
<evidence type="ECO:0000256" key="3">
    <source>
        <dbReference type="ARBA" id="ARBA00022679"/>
    </source>
</evidence>
<feature type="domain" description="Histidine kinase" evidence="7">
    <location>
        <begin position="166"/>
        <end position="281"/>
    </location>
</feature>
<evidence type="ECO:0000259" key="7">
    <source>
        <dbReference type="PROSITE" id="PS50109"/>
    </source>
</evidence>
<dbReference type="CDD" id="cd04586">
    <property type="entry name" value="CBS_pair_BON_assoc"/>
    <property type="match status" value="1"/>
</dbReference>
<name>A0A1G2K3K2_9BACT</name>
<protein>
    <recommendedName>
        <fullName evidence="2">histidine kinase</fullName>
        <ecNumber evidence="2">2.7.13.3</ecNumber>
    </recommendedName>
</protein>
<dbReference type="Proteomes" id="UP000177152">
    <property type="component" value="Unassembled WGS sequence"/>
</dbReference>
<dbReference type="Gene3D" id="3.10.580.10">
    <property type="entry name" value="CBS-domain"/>
    <property type="match status" value="1"/>
</dbReference>
<dbReference type="SMART" id="SM00116">
    <property type="entry name" value="CBS"/>
    <property type="match status" value="2"/>
</dbReference>
<evidence type="ECO:0000313" key="10">
    <source>
        <dbReference type="Proteomes" id="UP000177152"/>
    </source>
</evidence>
<keyword evidence="6" id="KW-0129">CBS domain</keyword>
<dbReference type="EC" id="2.7.13.3" evidence="2"/>
<dbReference type="AlphaFoldDB" id="A0A1G2K3K2"/>
<dbReference type="Pfam" id="PF00571">
    <property type="entry name" value="CBS"/>
    <property type="match status" value="2"/>
</dbReference>
<dbReference type="PANTHER" id="PTHR43711">
    <property type="entry name" value="TWO-COMPONENT HISTIDINE KINASE"/>
    <property type="match status" value="1"/>
</dbReference>
<dbReference type="InterPro" id="IPR004358">
    <property type="entry name" value="Sig_transdc_His_kin-like_C"/>
</dbReference>
<dbReference type="PROSITE" id="PS50109">
    <property type="entry name" value="HIS_KIN"/>
    <property type="match status" value="1"/>
</dbReference>
<evidence type="ECO:0000313" key="9">
    <source>
        <dbReference type="EMBL" id="OGZ93965.1"/>
    </source>
</evidence>
<accession>A0A1G2K3K2</accession>
<evidence type="ECO:0000256" key="5">
    <source>
        <dbReference type="ARBA" id="ARBA00023012"/>
    </source>
</evidence>
<feature type="domain" description="CBS" evidence="8">
    <location>
        <begin position="113"/>
        <end position="155"/>
    </location>
</feature>
<dbReference type="GO" id="GO:0004673">
    <property type="term" value="F:protein histidine kinase activity"/>
    <property type="evidence" value="ECO:0007669"/>
    <property type="project" value="UniProtKB-EC"/>
</dbReference>
<evidence type="ECO:0000256" key="2">
    <source>
        <dbReference type="ARBA" id="ARBA00012438"/>
    </source>
</evidence>
<dbReference type="EMBL" id="MHQC01000046">
    <property type="protein sequence ID" value="OGZ93965.1"/>
    <property type="molecule type" value="Genomic_DNA"/>
</dbReference>
<keyword evidence="3" id="KW-0808">Transferase</keyword>
<dbReference type="GO" id="GO:0000160">
    <property type="term" value="P:phosphorelay signal transduction system"/>
    <property type="evidence" value="ECO:0007669"/>
    <property type="project" value="UniProtKB-KW"/>
</dbReference>
<dbReference type="Gene3D" id="3.30.565.10">
    <property type="entry name" value="Histidine kinase-like ATPase, C-terminal domain"/>
    <property type="match status" value="1"/>
</dbReference>
<keyword evidence="5" id="KW-0902">Two-component regulatory system</keyword>
<reference evidence="9 10" key="1">
    <citation type="journal article" date="2016" name="Nat. Commun.">
        <title>Thousands of microbial genomes shed light on interconnected biogeochemical processes in an aquifer system.</title>
        <authorList>
            <person name="Anantharaman K."/>
            <person name="Brown C.T."/>
            <person name="Hug L.A."/>
            <person name="Sharon I."/>
            <person name="Castelle C.J."/>
            <person name="Probst A.J."/>
            <person name="Thomas B.C."/>
            <person name="Singh A."/>
            <person name="Wilkins M.J."/>
            <person name="Karaoz U."/>
            <person name="Brodie E.L."/>
            <person name="Williams K.H."/>
            <person name="Hubbard S.S."/>
            <person name="Banfield J.F."/>
        </authorList>
    </citation>
    <scope>NUCLEOTIDE SEQUENCE [LARGE SCALE GENOMIC DNA]</scope>
</reference>
<sequence>MVLNRHLFDSKRMKLETIQDIMTKDVVSVFPETPLIEAAKVLYEHRYDGVPVVDSNNALLGILTEYDLVSKGSAVHLPTLQKIFSQLAITNGMVDGLKEEAAKISTLTVRDVMNAEPLTLQASATIQEAVTLFLEHHRVNPIPVVDENQRVIGVIKTSYDENLGPVWADERMYRIVLQNFVSNAVKYTPDGGTVTVELKKEGANIIMRVSDTGYGIQKSEQARVFSKLFRGENIRERIPEGTGLGLYLVKMMVDKVIGGAISFASEEGKGTTFVVTVPMSRLTMPKKD</sequence>